<gene>
    <name evidence="2" type="ORF">B0J12DRAFT_649723</name>
</gene>
<feature type="signal peptide" evidence="1">
    <location>
        <begin position="1"/>
        <end position="18"/>
    </location>
</feature>
<proteinExistence type="predicted"/>
<evidence type="ECO:0000256" key="1">
    <source>
        <dbReference type="SAM" id="SignalP"/>
    </source>
</evidence>
<keyword evidence="1" id="KW-0732">Signal</keyword>
<evidence type="ECO:0000313" key="3">
    <source>
        <dbReference type="Proteomes" id="UP000774617"/>
    </source>
</evidence>
<name>A0ABQ8GMI4_9PEZI</name>
<dbReference type="EMBL" id="JAGTJR010000005">
    <property type="protein sequence ID" value="KAH7060682.1"/>
    <property type="molecule type" value="Genomic_DNA"/>
</dbReference>
<accession>A0ABQ8GMI4</accession>
<protein>
    <submittedName>
        <fullName evidence="2">Uncharacterized protein</fullName>
    </submittedName>
</protein>
<keyword evidence="3" id="KW-1185">Reference proteome</keyword>
<organism evidence="2 3">
    <name type="scientific">Macrophomina phaseolina</name>
    <dbReference type="NCBI Taxonomy" id="35725"/>
    <lineage>
        <taxon>Eukaryota</taxon>
        <taxon>Fungi</taxon>
        <taxon>Dikarya</taxon>
        <taxon>Ascomycota</taxon>
        <taxon>Pezizomycotina</taxon>
        <taxon>Dothideomycetes</taxon>
        <taxon>Dothideomycetes incertae sedis</taxon>
        <taxon>Botryosphaeriales</taxon>
        <taxon>Botryosphaeriaceae</taxon>
        <taxon>Macrophomina</taxon>
    </lineage>
</organism>
<evidence type="ECO:0000313" key="2">
    <source>
        <dbReference type="EMBL" id="KAH7060682.1"/>
    </source>
</evidence>
<reference evidence="2 3" key="1">
    <citation type="journal article" date="2021" name="Nat. Commun.">
        <title>Genetic determinants of endophytism in the Arabidopsis root mycobiome.</title>
        <authorList>
            <person name="Mesny F."/>
            <person name="Miyauchi S."/>
            <person name="Thiergart T."/>
            <person name="Pickel B."/>
            <person name="Atanasova L."/>
            <person name="Karlsson M."/>
            <person name="Huettel B."/>
            <person name="Barry K.W."/>
            <person name="Haridas S."/>
            <person name="Chen C."/>
            <person name="Bauer D."/>
            <person name="Andreopoulos W."/>
            <person name="Pangilinan J."/>
            <person name="LaButti K."/>
            <person name="Riley R."/>
            <person name="Lipzen A."/>
            <person name="Clum A."/>
            <person name="Drula E."/>
            <person name="Henrissat B."/>
            <person name="Kohler A."/>
            <person name="Grigoriev I.V."/>
            <person name="Martin F.M."/>
            <person name="Hacquard S."/>
        </authorList>
    </citation>
    <scope>NUCLEOTIDE SEQUENCE [LARGE SCALE GENOMIC DNA]</scope>
    <source>
        <strain evidence="2 3">MPI-SDFR-AT-0080</strain>
    </source>
</reference>
<comment type="caution">
    <text evidence="2">The sequence shown here is derived from an EMBL/GenBank/DDBJ whole genome shotgun (WGS) entry which is preliminary data.</text>
</comment>
<dbReference type="Proteomes" id="UP000774617">
    <property type="component" value="Unassembled WGS sequence"/>
</dbReference>
<sequence length="100" mass="11046">MWGVGAFLKFLYVPLSWLVEMIIGLCNVPGDDNGAYDRSAPDRESGEVGRDGMKGVDTAYSALYSTLVRNGIRWACVSFAWRSSPRPRGRRTARGSSWGL</sequence>
<feature type="chain" id="PRO_5046142914" evidence="1">
    <location>
        <begin position="19"/>
        <end position="100"/>
    </location>
</feature>